<dbReference type="InterPro" id="IPR009003">
    <property type="entry name" value="Peptidase_S1_PA"/>
</dbReference>
<accession>D9WHS4</accession>
<keyword evidence="2 6" id="KW-0645">Protease</keyword>
<dbReference type="Proteomes" id="UP000003963">
    <property type="component" value="Unassembled WGS sequence"/>
</dbReference>
<name>D9WHS4_9ACTN</name>
<dbReference type="GO" id="GO:0008236">
    <property type="term" value="F:serine-type peptidase activity"/>
    <property type="evidence" value="ECO:0007669"/>
    <property type="project" value="UniProtKB-KW"/>
</dbReference>
<protein>
    <recommendedName>
        <fullName evidence="6">Serine protease</fullName>
        <ecNumber evidence="6">3.4.21.-</ecNumber>
    </recommendedName>
</protein>
<dbReference type="RefSeq" id="WP_009713148.1">
    <property type="nucleotide sequence ID" value="NZ_GG657754.1"/>
</dbReference>
<evidence type="ECO:0000313" key="9">
    <source>
        <dbReference type="Proteomes" id="UP000003963"/>
    </source>
</evidence>
<dbReference type="PRINTS" id="PR00839">
    <property type="entry name" value="V8PROTEASE"/>
</dbReference>
<evidence type="ECO:0000256" key="6">
    <source>
        <dbReference type="RuleBase" id="RU004296"/>
    </source>
</evidence>
<gene>
    <name evidence="8" type="ORF">SSOG_01038</name>
</gene>
<feature type="domain" description="Effector-associated" evidence="7">
    <location>
        <begin position="5"/>
        <end position="82"/>
    </location>
</feature>
<dbReference type="OrthoDB" id="104542at2"/>
<keyword evidence="3" id="KW-0732">Signal</keyword>
<keyword evidence="8" id="KW-0540">Nuclease</keyword>
<evidence type="ECO:0000256" key="3">
    <source>
        <dbReference type="ARBA" id="ARBA00022729"/>
    </source>
</evidence>
<evidence type="ECO:0000256" key="1">
    <source>
        <dbReference type="ARBA" id="ARBA00008764"/>
    </source>
</evidence>
<comment type="similarity">
    <text evidence="1 6">Belongs to the peptidase S1B family.</text>
</comment>
<dbReference type="Pfam" id="PF19955">
    <property type="entry name" value="EAD1"/>
    <property type="match status" value="1"/>
</dbReference>
<evidence type="ECO:0000256" key="2">
    <source>
        <dbReference type="ARBA" id="ARBA00022670"/>
    </source>
</evidence>
<evidence type="ECO:0000313" key="8">
    <source>
        <dbReference type="EMBL" id="EFL21326.1"/>
    </source>
</evidence>
<dbReference type="InterPro" id="IPR045430">
    <property type="entry name" value="EAD1"/>
</dbReference>
<dbReference type="EMBL" id="GG657754">
    <property type="protein sequence ID" value="EFL21326.1"/>
    <property type="molecule type" value="Genomic_DNA"/>
</dbReference>
<keyword evidence="9" id="KW-1185">Reference proteome</keyword>
<dbReference type="STRING" id="457427.SSOG_01038"/>
<proteinExistence type="inferred from homology"/>
<dbReference type="AlphaFoldDB" id="D9WHS4"/>
<dbReference type="InterPro" id="IPR043504">
    <property type="entry name" value="Peptidase_S1_PA_chymotrypsin"/>
</dbReference>
<keyword evidence="5 6" id="KW-0720">Serine protease</keyword>
<dbReference type="Pfam" id="PF13365">
    <property type="entry name" value="Trypsin_2"/>
    <property type="match status" value="1"/>
</dbReference>
<organism evidence="8 9">
    <name type="scientific">Streptomyces himastatinicus ATCC 53653</name>
    <dbReference type="NCBI Taxonomy" id="457427"/>
    <lineage>
        <taxon>Bacteria</taxon>
        <taxon>Bacillati</taxon>
        <taxon>Actinomycetota</taxon>
        <taxon>Actinomycetes</taxon>
        <taxon>Kitasatosporales</taxon>
        <taxon>Streptomycetaceae</taxon>
        <taxon>Streptomyces</taxon>
        <taxon>Streptomyces violaceusniger group</taxon>
    </lineage>
</organism>
<dbReference type="SUPFAM" id="SSF50494">
    <property type="entry name" value="Trypsin-like serine proteases"/>
    <property type="match status" value="1"/>
</dbReference>
<dbReference type="GO" id="GO:0006508">
    <property type="term" value="P:proteolysis"/>
    <property type="evidence" value="ECO:0007669"/>
    <property type="project" value="UniProtKB-KW"/>
</dbReference>
<reference evidence="8 9" key="1">
    <citation type="submission" date="2009-02" db="EMBL/GenBank/DDBJ databases">
        <title>Annotation of Streptomyces hygroscopicus strain ATCC 53653.</title>
        <authorList>
            <consortium name="The Broad Institute Genome Sequencing Platform"/>
            <consortium name="Broad Institute Microbial Sequencing Center"/>
            <person name="Fischbach M."/>
            <person name="Godfrey P."/>
            <person name="Ward D."/>
            <person name="Young S."/>
            <person name="Zeng Q."/>
            <person name="Koehrsen M."/>
            <person name="Alvarado L."/>
            <person name="Berlin A.M."/>
            <person name="Bochicchio J."/>
            <person name="Borenstein D."/>
            <person name="Chapman S.B."/>
            <person name="Chen Z."/>
            <person name="Engels R."/>
            <person name="Freedman E."/>
            <person name="Gellesch M."/>
            <person name="Goldberg J."/>
            <person name="Griggs A."/>
            <person name="Gujja S."/>
            <person name="Heilman E.R."/>
            <person name="Heiman D.I."/>
            <person name="Hepburn T.A."/>
            <person name="Howarth C."/>
            <person name="Jen D."/>
            <person name="Larson L."/>
            <person name="Lewis B."/>
            <person name="Mehta T."/>
            <person name="Park D."/>
            <person name="Pearson M."/>
            <person name="Richards J."/>
            <person name="Roberts A."/>
            <person name="Saif S."/>
            <person name="Shea T.D."/>
            <person name="Shenoy N."/>
            <person name="Sisk P."/>
            <person name="Stolte C."/>
            <person name="Sykes S.N."/>
            <person name="Thomson T."/>
            <person name="Walk T."/>
            <person name="White J."/>
            <person name="Yandava C."/>
            <person name="Straight P."/>
            <person name="Clardy J."/>
            <person name="Hung D."/>
            <person name="Kolter R."/>
            <person name="Mekalanos J."/>
            <person name="Walker S."/>
            <person name="Walsh C.T."/>
            <person name="Wieland-Brown L.C."/>
            <person name="Haas B."/>
            <person name="Nusbaum C."/>
            <person name="Birren B."/>
        </authorList>
    </citation>
    <scope>NUCLEOTIDE SEQUENCE [LARGE SCALE GENOMIC DNA]</scope>
    <source>
        <strain evidence="8 9">ATCC 53653</strain>
    </source>
</reference>
<keyword evidence="4 6" id="KW-0378">Hydrolase</keyword>
<dbReference type="Gene3D" id="2.40.10.10">
    <property type="entry name" value="Trypsin-like serine proteases"/>
    <property type="match status" value="2"/>
</dbReference>
<dbReference type="EC" id="3.4.21.-" evidence="6"/>
<evidence type="ECO:0000259" key="7">
    <source>
        <dbReference type="Pfam" id="PF19955"/>
    </source>
</evidence>
<dbReference type="InterPro" id="IPR008256">
    <property type="entry name" value="Peptidase_S1B"/>
</dbReference>
<sequence>MSQGGPDRATLIARLAKLYPEARSVRRLMETAGIPSDMVDFGGGARDVWHAALRETDNRGKRVALLTTAVGEFSDDEELRRALSQALTDPAATPKAAPVGAGGGVSVAGAEKLMGAQSTLLPLAFLENGLRAARAVGLLRDDVEALGTGFLVAGDIVVTAGHVLPDEAAAAGAHLVLGYQEGPGGEIVGGTSHALAPDLGFATSERHDLTVVRAREPLTEEWGALTLAPPRAPTLQRVNIVQHPGGAPKKIALYHNVVTHADEHRVLYLTDTLPGSSGSPAFDDRWRVAAVHRAGGHLPAPDGTGHVYSNEGVPVRWLAELLATLTT</sequence>
<evidence type="ECO:0000256" key="4">
    <source>
        <dbReference type="ARBA" id="ARBA00022801"/>
    </source>
</evidence>
<keyword evidence="8" id="KW-0255">Endonuclease</keyword>
<evidence type="ECO:0000256" key="5">
    <source>
        <dbReference type="ARBA" id="ARBA00022825"/>
    </source>
</evidence>
<dbReference type="GO" id="GO:0004519">
    <property type="term" value="F:endonuclease activity"/>
    <property type="evidence" value="ECO:0007669"/>
    <property type="project" value="UniProtKB-KW"/>
</dbReference>
<dbReference type="HOGENOM" id="CLU_066144_0_0_11"/>